<evidence type="ECO:0000313" key="2">
    <source>
        <dbReference type="EMBL" id="KAF2969201.1"/>
    </source>
</evidence>
<dbReference type="Gene3D" id="1.10.510.10">
    <property type="entry name" value="Transferase(Phosphotransferase) domain 1"/>
    <property type="match status" value="1"/>
</dbReference>
<dbReference type="GO" id="GO:0004674">
    <property type="term" value="F:protein serine/threonine kinase activity"/>
    <property type="evidence" value="ECO:0007669"/>
    <property type="project" value="TreeGrafter"/>
</dbReference>
<dbReference type="Pfam" id="PF00069">
    <property type="entry name" value="Pkinase"/>
    <property type="match status" value="1"/>
</dbReference>
<dbReference type="AlphaFoldDB" id="A0A7C8IPT6"/>
<dbReference type="PANTHER" id="PTHR24359:SF37">
    <property type="entry name" value="PROTEIN KINASE DOMAIN-CONTAINING PROTEIN"/>
    <property type="match status" value="1"/>
</dbReference>
<dbReference type="CDD" id="cd00180">
    <property type="entry name" value="PKc"/>
    <property type="match status" value="1"/>
</dbReference>
<organism evidence="2 3">
    <name type="scientific">Xylaria multiplex</name>
    <dbReference type="NCBI Taxonomy" id="323545"/>
    <lineage>
        <taxon>Eukaryota</taxon>
        <taxon>Fungi</taxon>
        <taxon>Dikarya</taxon>
        <taxon>Ascomycota</taxon>
        <taxon>Pezizomycotina</taxon>
        <taxon>Sordariomycetes</taxon>
        <taxon>Xylariomycetidae</taxon>
        <taxon>Xylariales</taxon>
        <taxon>Xylariaceae</taxon>
        <taxon>Xylaria</taxon>
    </lineage>
</organism>
<proteinExistence type="predicted"/>
<dbReference type="InterPro" id="IPR011009">
    <property type="entry name" value="Kinase-like_dom_sf"/>
</dbReference>
<accession>A0A7C8IPT6</accession>
<evidence type="ECO:0000313" key="3">
    <source>
        <dbReference type="Proteomes" id="UP000481858"/>
    </source>
</evidence>
<feature type="domain" description="Protein kinase" evidence="1">
    <location>
        <begin position="207"/>
        <end position="536"/>
    </location>
</feature>
<comment type="caution">
    <text evidence="2">The sequence shown here is derived from an EMBL/GenBank/DDBJ whole genome shotgun (WGS) entry which is preliminary data.</text>
</comment>
<dbReference type="InterPro" id="IPR000719">
    <property type="entry name" value="Prot_kinase_dom"/>
</dbReference>
<dbReference type="OrthoDB" id="1046782at2759"/>
<dbReference type="SUPFAM" id="SSF56112">
    <property type="entry name" value="Protein kinase-like (PK-like)"/>
    <property type="match status" value="1"/>
</dbReference>
<dbReference type="EMBL" id="WUBL01000039">
    <property type="protein sequence ID" value="KAF2969201.1"/>
    <property type="molecule type" value="Genomic_DNA"/>
</dbReference>
<reference evidence="2 3" key="1">
    <citation type="submission" date="2019-12" db="EMBL/GenBank/DDBJ databases">
        <title>Draft genome sequence of the ascomycete Xylaria multiplex DSM 110363.</title>
        <authorList>
            <person name="Buettner E."/>
            <person name="Kellner H."/>
        </authorList>
    </citation>
    <scope>NUCLEOTIDE SEQUENCE [LARGE SCALE GENOMIC DNA]</scope>
    <source>
        <strain evidence="2 3">DSM 110363</strain>
    </source>
</reference>
<dbReference type="PANTHER" id="PTHR24359">
    <property type="entry name" value="SERINE/THREONINE-PROTEIN KINASE SBK1"/>
    <property type="match status" value="1"/>
</dbReference>
<dbReference type="GO" id="GO:0005524">
    <property type="term" value="F:ATP binding"/>
    <property type="evidence" value="ECO:0007669"/>
    <property type="project" value="InterPro"/>
</dbReference>
<keyword evidence="3" id="KW-1185">Reference proteome</keyword>
<dbReference type="Proteomes" id="UP000481858">
    <property type="component" value="Unassembled WGS sequence"/>
</dbReference>
<gene>
    <name evidence="2" type="ORF">GQX73_g4307</name>
</gene>
<sequence length="564" mass="64779">MPVACSSHGNEVSIWPSWSGDYPTVQAVSNGTIWIPQYGVSFCTGENRPNFYPLKLLRHIFTKETVSTEIGIAMKNLGKGEREDLVKQVLGQGPTATETYIQIFATLKAIGQLPKLPEFVFAGVSDRAIPLYFDLNKMGEPLFSKESKGGNFSQSLPDGLLDDRSAKIAFTVEQHNMNVPFFGNQDEPYNFPWDQVLPIRKITPDEASTELEALRGSYGRVSKIQIHPMCHSFEDVFKTLKIPDGGVYFAQKQFLQNDEASFRKEVEMLRRFHNTEHPHIVTLLASYKHQNERYLIFPWATHDLGSYWEKVRPAPDPSDPELVRWVCKQLWNLSDAVRHIHSLDEDRKVPEDERLYGRHGDLKAENILWYKSETGFGNLVITDMGLSKTHRFESRTYVPKREVMATPRYRPPEVEYENGIMGRTFDIWTLGCIFLEFLCWLHRGFEGLQGMENDMMAPSIRKRSETNEYFEWVCAEDAGCFAIRVKKVVTKLIETLRSDCSEFTYNLLDIIEHQMLVVDRNDRISAVELAEKMRDLDTQCEGRGGVVMVFRDCEFDITGFFLGA</sequence>
<name>A0A7C8IPT6_9PEZI</name>
<evidence type="ECO:0000259" key="1">
    <source>
        <dbReference type="PROSITE" id="PS50011"/>
    </source>
</evidence>
<protein>
    <recommendedName>
        <fullName evidence="1">Protein kinase domain-containing protein</fullName>
    </recommendedName>
</protein>
<dbReference type="InParanoid" id="A0A7C8IPT6"/>
<dbReference type="PROSITE" id="PS50011">
    <property type="entry name" value="PROTEIN_KINASE_DOM"/>
    <property type="match status" value="1"/>
</dbReference>
<dbReference type="SMART" id="SM00220">
    <property type="entry name" value="S_TKc"/>
    <property type="match status" value="1"/>
</dbReference>